<dbReference type="PANTHER" id="PTHR43004:SF19">
    <property type="entry name" value="BINDING MONOOXYGENASE, PUTATIVE (JCVI)-RELATED"/>
    <property type="match status" value="1"/>
</dbReference>
<dbReference type="AlphaFoldDB" id="A0A521CCH3"/>
<dbReference type="PANTHER" id="PTHR43004">
    <property type="entry name" value="TRK SYSTEM POTASSIUM UPTAKE PROTEIN"/>
    <property type="match status" value="1"/>
</dbReference>
<accession>A0A521CCH3</accession>
<comment type="cofactor">
    <cofactor evidence="1">
        <name>FAD</name>
        <dbReference type="ChEBI" id="CHEBI:57692"/>
    </cofactor>
</comment>
<dbReference type="InterPro" id="IPR036866">
    <property type="entry name" value="RibonucZ/Hydroxyglut_hydro"/>
</dbReference>
<dbReference type="Gene3D" id="3.50.50.60">
    <property type="entry name" value="FAD/NAD(P)-binding domain"/>
    <property type="match status" value="1"/>
</dbReference>
<evidence type="ECO:0000313" key="6">
    <source>
        <dbReference type="Proteomes" id="UP000315636"/>
    </source>
</evidence>
<proteinExistence type="predicted"/>
<evidence type="ECO:0000256" key="1">
    <source>
        <dbReference type="ARBA" id="ARBA00001974"/>
    </source>
</evidence>
<evidence type="ECO:0000256" key="3">
    <source>
        <dbReference type="ARBA" id="ARBA00022827"/>
    </source>
</evidence>
<evidence type="ECO:0000259" key="4">
    <source>
        <dbReference type="SMART" id="SM00849"/>
    </source>
</evidence>
<dbReference type="EMBL" id="FXTI01000003">
    <property type="protein sequence ID" value="SMO57126.1"/>
    <property type="molecule type" value="Genomic_DNA"/>
</dbReference>
<dbReference type="RefSeq" id="WP_185956101.1">
    <property type="nucleotide sequence ID" value="NZ_FXTI01000003.1"/>
</dbReference>
<sequence length="796" mass="89648">MTVQKNQRMNGNDTEVLIVGAGPTGLVMAHQLVRHGISFRMIDKHASVLELTKAAALHARTLEIFDDLGIVNRIMDEGQRVDHLFLRTKHRDRIHIDFSDLEDTRFPHMVDIPQNRTENILIESLYDLGVNIEREVELTDLQQYPEGIEITLRHKNGMEESCRAGWLVACDGAKSKVRDLLGLEFRGEPYADDWVLCDATIEWPLPRNEMTFSSSEEGIFGVFPLPGEKRYRIAYTQNVDEHGNPVEPTIEDAQHSMVNRTGIEGEILYTDNFSVFNLAHRQAKHYRQGRAFLVGDAAHIHTPFGGQGMNLGIADAYNIGWKLAYVLKGYAPENLLDSYEAERHPIGRNVVRTTHIGAYAMLMREGGKTYLRDSLMTVFNTSATFRLGMIHRLSQLAHHYRGTQLVSGKAGSLTAGDRVPNQLFFDGRSNSYLRLFDLLDHTKFSLFLVDGGNKGSLVNHSWREIVKHIREHYPDLIKPHLITTQYSELKDVPEGTKVWLDRAMDLTHYHQPGTLTAYLVRPDGHLAYVHSPVQLEHLTSFLHHTPYFQPKAHAKRPKDIEIGTYRTEGDRLSEKPEVVPIITPAVNCYMIRGEEGSVLVDTGFPGKTDVLLKKLKRKGVNPKEISLILLTHGHPDHAGNAAELRQCLGVPVAIHRLEAEWMRTGKTVIPSPVRPFGHVIKALSKPEIPSFEPDLQIEEGTSLNKYGVKGRVLHTPGHSPGSISLLLDSGDALVGDLMAGGLMFKDRPDYMFLLEDVSLTRNSIKKLLTYKPSRLFFGHGQPASGESAQRCFVFRR</sequence>
<gene>
    <name evidence="5" type="ORF">SAMN06264849_103272</name>
</gene>
<dbReference type="Pfam" id="PF00753">
    <property type="entry name" value="Lactamase_B"/>
    <property type="match status" value="1"/>
</dbReference>
<evidence type="ECO:0000313" key="5">
    <source>
        <dbReference type="EMBL" id="SMO57126.1"/>
    </source>
</evidence>
<protein>
    <submittedName>
        <fullName evidence="5">2-polyprenyl-6-methoxyphenol hydroxylase</fullName>
    </submittedName>
</protein>
<dbReference type="GO" id="GO:0016709">
    <property type="term" value="F:oxidoreductase activity, acting on paired donors, with incorporation or reduction of molecular oxygen, NAD(P)H as one donor, and incorporation of one atom of oxygen"/>
    <property type="evidence" value="ECO:0007669"/>
    <property type="project" value="UniProtKB-ARBA"/>
</dbReference>
<dbReference type="InterPro" id="IPR002938">
    <property type="entry name" value="FAD-bd"/>
</dbReference>
<dbReference type="Gene3D" id="3.60.15.10">
    <property type="entry name" value="Ribonuclease Z/Hydroxyacylglutathione hydrolase-like"/>
    <property type="match status" value="1"/>
</dbReference>
<dbReference type="GO" id="GO:0071949">
    <property type="term" value="F:FAD binding"/>
    <property type="evidence" value="ECO:0007669"/>
    <property type="project" value="InterPro"/>
</dbReference>
<reference evidence="5 6" key="1">
    <citation type="submission" date="2017-05" db="EMBL/GenBank/DDBJ databases">
        <authorList>
            <person name="Varghese N."/>
            <person name="Submissions S."/>
        </authorList>
    </citation>
    <scope>NUCLEOTIDE SEQUENCE [LARGE SCALE GENOMIC DNA]</scope>
    <source>
        <strain evidence="5 6">DSM 45474</strain>
    </source>
</reference>
<dbReference type="Gene3D" id="3.40.30.120">
    <property type="match status" value="1"/>
</dbReference>
<dbReference type="InterPro" id="IPR001279">
    <property type="entry name" value="Metallo-B-lactamas"/>
</dbReference>
<keyword evidence="2" id="KW-0285">Flavoprotein</keyword>
<evidence type="ECO:0000256" key="2">
    <source>
        <dbReference type="ARBA" id="ARBA00022630"/>
    </source>
</evidence>
<dbReference type="Pfam" id="PF01494">
    <property type="entry name" value="FAD_binding_3"/>
    <property type="match status" value="1"/>
</dbReference>
<name>A0A521CCH3_9BACL</name>
<keyword evidence="3" id="KW-0274">FAD</keyword>
<keyword evidence="6" id="KW-1185">Reference proteome</keyword>
<dbReference type="InterPro" id="IPR050641">
    <property type="entry name" value="RIFMO-like"/>
</dbReference>
<dbReference type="PRINTS" id="PR00420">
    <property type="entry name" value="RNGMNOXGNASE"/>
</dbReference>
<dbReference type="SMART" id="SM00849">
    <property type="entry name" value="Lactamase_B"/>
    <property type="match status" value="1"/>
</dbReference>
<dbReference type="SUPFAM" id="SSF56281">
    <property type="entry name" value="Metallo-hydrolase/oxidoreductase"/>
    <property type="match status" value="1"/>
</dbReference>
<dbReference type="Gene3D" id="3.30.70.2450">
    <property type="match status" value="1"/>
</dbReference>
<organism evidence="5 6">
    <name type="scientific">Melghirimyces algeriensis</name>
    <dbReference type="NCBI Taxonomy" id="910412"/>
    <lineage>
        <taxon>Bacteria</taxon>
        <taxon>Bacillati</taxon>
        <taxon>Bacillota</taxon>
        <taxon>Bacilli</taxon>
        <taxon>Bacillales</taxon>
        <taxon>Thermoactinomycetaceae</taxon>
        <taxon>Melghirimyces</taxon>
    </lineage>
</organism>
<dbReference type="SUPFAM" id="SSF51905">
    <property type="entry name" value="FAD/NAD(P)-binding domain"/>
    <property type="match status" value="1"/>
</dbReference>
<dbReference type="InterPro" id="IPR036188">
    <property type="entry name" value="FAD/NAD-bd_sf"/>
</dbReference>
<dbReference type="CDD" id="cd07721">
    <property type="entry name" value="yflN-like_MBL-fold"/>
    <property type="match status" value="1"/>
</dbReference>
<dbReference type="Proteomes" id="UP000315636">
    <property type="component" value="Unassembled WGS sequence"/>
</dbReference>
<feature type="domain" description="Metallo-beta-lactamase" evidence="4">
    <location>
        <begin position="585"/>
        <end position="779"/>
    </location>
</feature>